<dbReference type="EMBL" id="MN639745">
    <property type="protein sequence ID" value="QJF53798.1"/>
    <property type="molecule type" value="Viral_cRNA"/>
</dbReference>
<organism evidence="1">
    <name type="scientific">Orthohantavirus puumalaense</name>
    <dbReference type="NCBI Taxonomy" id="3052493"/>
    <lineage>
        <taxon>Viruses</taxon>
        <taxon>Riboviria</taxon>
        <taxon>Orthornavirae</taxon>
        <taxon>Negarnaviricota</taxon>
        <taxon>Polyploviricotina</taxon>
        <taxon>Bunyaviricetes</taxon>
        <taxon>Elliovirales</taxon>
        <taxon>Hantaviridae</taxon>
        <taxon>Mammantavirinae</taxon>
        <taxon>Orthohantavirus</taxon>
    </lineage>
</organism>
<evidence type="ECO:0000313" key="1">
    <source>
        <dbReference type="EMBL" id="QJF53810.1"/>
    </source>
</evidence>
<protein>
    <submittedName>
        <fullName evidence="1">NSs</fullName>
    </submittedName>
</protein>
<dbReference type="EMBL" id="MN639751">
    <property type="protein sequence ID" value="QJF53806.1"/>
    <property type="molecule type" value="Viral_cRNA"/>
</dbReference>
<name>A0A6M3W7M8_9VIRU</name>
<dbReference type="EMBL" id="MN639754">
    <property type="protein sequence ID" value="QJF53810.1"/>
    <property type="molecule type" value="Viral_cRNA"/>
</dbReference>
<accession>A0A6M3W7M8</accession>
<proteinExistence type="predicted"/>
<dbReference type="EMBL" id="MN639739">
    <property type="protein sequence ID" value="QJF53790.1"/>
    <property type="molecule type" value="Viral_cRNA"/>
</dbReference>
<reference evidence="1" key="1">
    <citation type="journal article" date="2020" name="Virus Genes">
        <title>Isolation and characterization of new Puumala orthohantavirus strains from Germany.</title>
        <authorList>
            <person name="Binder F."/>
            <person name="Reiche S."/>
            <person name="Roman-Sosa G."/>
            <person name="Saathoff M."/>
            <person name="Ryll R."/>
            <person name="Trimpert J."/>
            <person name="Kunec D."/>
            <person name="Hoper D."/>
            <person name="Ulrich R.G."/>
        </authorList>
    </citation>
    <scope>NUCLEOTIDE SEQUENCE</scope>
    <source>
        <strain evidence="1">Osnabruck V29</strain>
    </source>
</reference>
<sequence length="90" mass="10627">MNNNLWLPGKSLRMQRRQWRWTQMTLTRIHCKPGNKQCQHWKTNLQTTSEEWQMLCPGKKWILSLLIRLGLNLTITSRNGQVSGMGMSLM</sequence>